<comment type="caution">
    <text evidence="2">The sequence shown here is derived from an EMBL/GenBank/DDBJ whole genome shotgun (WGS) entry which is preliminary data.</text>
</comment>
<evidence type="ECO:0000256" key="1">
    <source>
        <dbReference type="SAM" id="MobiDB-lite"/>
    </source>
</evidence>
<gene>
    <name evidence="2" type="ORF">R3P38DRAFT_3374352</name>
</gene>
<reference evidence="2 3" key="1">
    <citation type="journal article" date="2024" name="J Genomics">
        <title>Draft genome sequencing and assembly of Favolaschia claudopus CIRM-BRFM 2984 isolated from oak limbs.</title>
        <authorList>
            <person name="Navarro D."/>
            <person name="Drula E."/>
            <person name="Chaduli D."/>
            <person name="Cazenave R."/>
            <person name="Ahrendt S."/>
            <person name="Wang J."/>
            <person name="Lipzen A."/>
            <person name="Daum C."/>
            <person name="Barry K."/>
            <person name="Grigoriev I.V."/>
            <person name="Favel A."/>
            <person name="Rosso M.N."/>
            <person name="Martin F."/>
        </authorList>
    </citation>
    <scope>NUCLEOTIDE SEQUENCE [LARGE SCALE GENOMIC DNA]</scope>
    <source>
        <strain evidence="2 3">CIRM-BRFM 2984</strain>
    </source>
</reference>
<keyword evidence="3" id="KW-1185">Reference proteome</keyword>
<dbReference type="AlphaFoldDB" id="A0AAV9ZN11"/>
<dbReference type="EMBL" id="JAWWNJ010000127">
    <property type="protein sequence ID" value="KAK6987893.1"/>
    <property type="molecule type" value="Genomic_DNA"/>
</dbReference>
<protein>
    <submittedName>
        <fullName evidence="2">Uncharacterized protein</fullName>
    </submittedName>
</protein>
<organism evidence="2 3">
    <name type="scientific">Favolaschia claudopus</name>
    <dbReference type="NCBI Taxonomy" id="2862362"/>
    <lineage>
        <taxon>Eukaryota</taxon>
        <taxon>Fungi</taxon>
        <taxon>Dikarya</taxon>
        <taxon>Basidiomycota</taxon>
        <taxon>Agaricomycotina</taxon>
        <taxon>Agaricomycetes</taxon>
        <taxon>Agaricomycetidae</taxon>
        <taxon>Agaricales</taxon>
        <taxon>Marasmiineae</taxon>
        <taxon>Mycenaceae</taxon>
        <taxon>Favolaschia</taxon>
    </lineage>
</organism>
<dbReference type="Proteomes" id="UP001362999">
    <property type="component" value="Unassembled WGS sequence"/>
</dbReference>
<feature type="region of interest" description="Disordered" evidence="1">
    <location>
        <begin position="1"/>
        <end position="45"/>
    </location>
</feature>
<sequence>MSPTTTPPQHDDSAAQSYRPRTSTPPHDRSADQTAPDFDSFTVFDDTPLDDYDGPVADSLINTEVEVLETVIKVPTLRPLAKIGGNAQILARRNEALAKGASGLAKVV</sequence>
<evidence type="ECO:0000313" key="2">
    <source>
        <dbReference type="EMBL" id="KAK6987893.1"/>
    </source>
</evidence>
<feature type="compositionally biased region" description="Polar residues" evidence="1">
    <location>
        <begin position="1"/>
        <end position="25"/>
    </location>
</feature>
<name>A0AAV9ZN11_9AGAR</name>
<evidence type="ECO:0000313" key="3">
    <source>
        <dbReference type="Proteomes" id="UP001362999"/>
    </source>
</evidence>
<proteinExistence type="predicted"/>
<accession>A0AAV9ZN11</accession>